<name>A0A8J3E8Z6_9GAMM</name>
<keyword evidence="1" id="KW-0472">Membrane</keyword>
<keyword evidence="1" id="KW-1133">Transmembrane helix</keyword>
<evidence type="ECO:0000256" key="1">
    <source>
        <dbReference type="SAM" id="Phobius"/>
    </source>
</evidence>
<proteinExistence type="predicted"/>
<feature type="transmembrane region" description="Helical" evidence="1">
    <location>
        <begin position="84"/>
        <end position="102"/>
    </location>
</feature>
<evidence type="ECO:0000313" key="4">
    <source>
        <dbReference type="Proteomes" id="UP000636949"/>
    </source>
</evidence>
<sequence length="110" mass="11512">MKHYLEFLKRALFALSMLPLTVAVSFATDTQNNAFSAMTGPLQQIMDVISGPIAQMAGVICIVIAGLGIAFGEGGSGVRRLFQVVMGLAIAFTAASLISGLFNRGSGLIF</sequence>
<keyword evidence="2" id="KW-0732">Signal</keyword>
<accession>A0A8J3E8Z6</accession>
<reference evidence="3" key="2">
    <citation type="submission" date="2020-09" db="EMBL/GenBank/DDBJ databases">
        <authorList>
            <person name="Sun Q."/>
            <person name="Zhou Y."/>
        </authorList>
    </citation>
    <scope>NUCLEOTIDE SEQUENCE</scope>
    <source>
        <strain evidence="3">CGMCC 1.15758</strain>
    </source>
</reference>
<dbReference type="RefSeq" id="WP_117002875.1">
    <property type="nucleotide sequence ID" value="NZ_BMJS01000017.1"/>
</dbReference>
<evidence type="ECO:0000313" key="3">
    <source>
        <dbReference type="EMBL" id="GGF99633.1"/>
    </source>
</evidence>
<feature type="chain" id="PRO_5035188486" description="Conjugal transfer protein TrbC" evidence="2">
    <location>
        <begin position="28"/>
        <end position="110"/>
    </location>
</feature>
<dbReference type="InterPro" id="IPR007039">
    <property type="entry name" value="TrbC/VirB2"/>
</dbReference>
<feature type="signal peptide" evidence="2">
    <location>
        <begin position="1"/>
        <end position="27"/>
    </location>
</feature>
<reference evidence="3" key="1">
    <citation type="journal article" date="2014" name="Int. J. Syst. Evol. Microbiol.">
        <title>Complete genome sequence of Corynebacterium casei LMG S-19264T (=DSM 44701T), isolated from a smear-ripened cheese.</title>
        <authorList>
            <consortium name="US DOE Joint Genome Institute (JGI-PGF)"/>
            <person name="Walter F."/>
            <person name="Albersmeier A."/>
            <person name="Kalinowski J."/>
            <person name="Ruckert C."/>
        </authorList>
    </citation>
    <scope>NUCLEOTIDE SEQUENCE</scope>
    <source>
        <strain evidence="3">CGMCC 1.15758</strain>
    </source>
</reference>
<dbReference type="OrthoDB" id="9814329at2"/>
<comment type="caution">
    <text evidence="3">The sequence shown here is derived from an EMBL/GenBank/DDBJ whole genome shotgun (WGS) entry which is preliminary data.</text>
</comment>
<dbReference type="Proteomes" id="UP000636949">
    <property type="component" value="Unassembled WGS sequence"/>
</dbReference>
<evidence type="ECO:0000256" key="2">
    <source>
        <dbReference type="SAM" id="SignalP"/>
    </source>
</evidence>
<keyword evidence="1" id="KW-0812">Transmembrane</keyword>
<dbReference type="Pfam" id="PF04956">
    <property type="entry name" value="TrbC"/>
    <property type="match status" value="1"/>
</dbReference>
<dbReference type="EMBL" id="BMJS01000017">
    <property type="protein sequence ID" value="GGF99633.1"/>
    <property type="molecule type" value="Genomic_DNA"/>
</dbReference>
<gene>
    <name evidence="3" type="ORF">GCM10010995_16170</name>
</gene>
<organism evidence="3 4">
    <name type="scientific">Cysteiniphilum litorale</name>
    <dbReference type="NCBI Taxonomy" id="2056700"/>
    <lineage>
        <taxon>Bacteria</taxon>
        <taxon>Pseudomonadati</taxon>
        <taxon>Pseudomonadota</taxon>
        <taxon>Gammaproteobacteria</taxon>
        <taxon>Thiotrichales</taxon>
        <taxon>Fastidiosibacteraceae</taxon>
        <taxon>Cysteiniphilum</taxon>
    </lineage>
</organism>
<evidence type="ECO:0008006" key="5">
    <source>
        <dbReference type="Google" id="ProtNLM"/>
    </source>
</evidence>
<keyword evidence="4" id="KW-1185">Reference proteome</keyword>
<dbReference type="AlphaFoldDB" id="A0A8J3E8Z6"/>
<feature type="transmembrane region" description="Helical" evidence="1">
    <location>
        <begin position="51"/>
        <end position="72"/>
    </location>
</feature>
<protein>
    <recommendedName>
        <fullName evidence="5">Conjugal transfer protein TrbC</fullName>
    </recommendedName>
</protein>